<evidence type="ECO:0000313" key="9">
    <source>
        <dbReference type="Proteomes" id="UP000282597"/>
    </source>
</evidence>
<dbReference type="GO" id="GO:0004521">
    <property type="term" value="F:RNA endonuclease activity"/>
    <property type="evidence" value="ECO:0007669"/>
    <property type="project" value="UniProtKB-UniRule"/>
</dbReference>
<evidence type="ECO:0000256" key="5">
    <source>
        <dbReference type="ARBA" id="ARBA00022801"/>
    </source>
</evidence>
<dbReference type="KEGG" id="mcys:MCB1EB_1924"/>
<dbReference type="EMBL" id="AP018150">
    <property type="protein sequence ID" value="BBE10085.1"/>
    <property type="molecule type" value="Genomic_DNA"/>
</dbReference>
<dbReference type="GO" id="GO:0006364">
    <property type="term" value="P:rRNA processing"/>
    <property type="evidence" value="ECO:0007669"/>
    <property type="project" value="UniProtKB-UniRule"/>
</dbReference>
<feature type="binding site" evidence="7">
    <location>
        <position position="119"/>
    </location>
    <ligand>
        <name>Zn(2+)</name>
        <dbReference type="ChEBI" id="CHEBI:29105"/>
        <note>catalytic</note>
    </ligand>
</feature>
<dbReference type="HAMAP" id="MF_00009">
    <property type="entry name" value="Endoribonucl_YbeY"/>
    <property type="match status" value="1"/>
</dbReference>
<evidence type="ECO:0000256" key="1">
    <source>
        <dbReference type="ARBA" id="ARBA00010875"/>
    </source>
</evidence>
<comment type="subcellular location">
    <subcellularLocation>
        <location evidence="7">Cytoplasm</location>
    </subcellularLocation>
</comment>
<comment type="similarity">
    <text evidence="1 7">Belongs to the endoribonuclease YbeY family.</text>
</comment>
<keyword evidence="2 7" id="KW-0540">Nuclease</keyword>
<dbReference type="InterPro" id="IPR020549">
    <property type="entry name" value="YbeY_CS"/>
</dbReference>
<dbReference type="Gene3D" id="3.40.390.30">
    <property type="entry name" value="Metalloproteases ('zincins'), catalytic domain"/>
    <property type="match status" value="1"/>
</dbReference>
<feature type="binding site" evidence="7">
    <location>
        <position position="115"/>
    </location>
    <ligand>
        <name>Zn(2+)</name>
        <dbReference type="ChEBI" id="CHEBI:29105"/>
        <note>catalytic</note>
    </ligand>
</feature>
<dbReference type="PROSITE" id="PS01306">
    <property type="entry name" value="UPF0054"/>
    <property type="match status" value="1"/>
</dbReference>
<reference evidence="8 9" key="1">
    <citation type="journal article" date="2018" name="Microbes Environ.">
        <title>Comparative Genomic Insights into Endofungal Lifestyles of Two Bacterial Endosymbionts, Mycoavidus cysteinexigens and Burkholderia rhizoxinica.</title>
        <authorList>
            <person name="Sharmin D."/>
            <person name="Guo Y."/>
            <person name="Nishizawa T."/>
            <person name="Ohshima S."/>
            <person name="Sato Y."/>
            <person name="Takashima Y."/>
            <person name="Narisawa K."/>
            <person name="Ohta H."/>
        </authorList>
    </citation>
    <scope>NUCLEOTIDE SEQUENCE [LARGE SCALE GENOMIC DNA]</scope>
    <source>
        <strain evidence="8 9">B1-EB</strain>
    </source>
</reference>
<dbReference type="InterPro" id="IPR002036">
    <property type="entry name" value="YbeY"/>
</dbReference>
<feature type="binding site" evidence="7">
    <location>
        <position position="125"/>
    </location>
    <ligand>
        <name>Zn(2+)</name>
        <dbReference type="ChEBI" id="CHEBI:29105"/>
        <note>catalytic</note>
    </ligand>
</feature>
<proteinExistence type="inferred from homology"/>
<dbReference type="RefSeq" id="WP_045364715.1">
    <property type="nucleotide sequence ID" value="NZ_AP018150.1"/>
</dbReference>
<keyword evidence="4 7" id="KW-0255">Endonuclease</keyword>
<keyword evidence="6 7" id="KW-0862">Zinc</keyword>
<dbReference type="PANTHER" id="PTHR46986:SF1">
    <property type="entry name" value="ENDORIBONUCLEASE YBEY, CHLOROPLASTIC"/>
    <property type="match status" value="1"/>
</dbReference>
<keyword evidence="9" id="KW-1185">Reference proteome</keyword>
<name>A0A2Z6EY84_9BURK</name>
<comment type="cofactor">
    <cofactor evidence="7">
        <name>Zn(2+)</name>
        <dbReference type="ChEBI" id="CHEBI:29105"/>
    </cofactor>
    <text evidence="7">Binds 1 zinc ion.</text>
</comment>
<dbReference type="GO" id="GO:0008270">
    <property type="term" value="F:zinc ion binding"/>
    <property type="evidence" value="ECO:0007669"/>
    <property type="project" value="UniProtKB-UniRule"/>
</dbReference>
<dbReference type="InterPro" id="IPR023091">
    <property type="entry name" value="MetalPrtase_cat_dom_sf_prd"/>
</dbReference>
<sequence>MKRAHRLQLTVQFVASNSASHQALLPRATLIHWIKTALFADAILTLRFVDEEEGRMLNRTWRNKDYATNVLTFNYAENLGDPVTADLALCCPVIEQEASAHKKPLAAHYAHLIVHGVLHAQGYQHDADEEALIMETLETELLAKLGFDNPYC</sequence>
<dbReference type="Pfam" id="PF02130">
    <property type="entry name" value="YbeY"/>
    <property type="match status" value="1"/>
</dbReference>
<dbReference type="EC" id="3.1.-.-" evidence="7"/>
<accession>A0A2Z6EY84</accession>
<dbReference type="NCBIfam" id="TIGR00043">
    <property type="entry name" value="rRNA maturation RNase YbeY"/>
    <property type="match status" value="1"/>
</dbReference>
<dbReference type="Proteomes" id="UP000282597">
    <property type="component" value="Chromosome"/>
</dbReference>
<keyword evidence="7" id="KW-0690">Ribosome biogenesis</keyword>
<evidence type="ECO:0000256" key="2">
    <source>
        <dbReference type="ARBA" id="ARBA00022722"/>
    </source>
</evidence>
<dbReference type="PANTHER" id="PTHR46986">
    <property type="entry name" value="ENDORIBONUCLEASE YBEY, CHLOROPLASTIC"/>
    <property type="match status" value="1"/>
</dbReference>
<evidence type="ECO:0000313" key="8">
    <source>
        <dbReference type="EMBL" id="BBE10085.1"/>
    </source>
</evidence>
<evidence type="ECO:0000256" key="3">
    <source>
        <dbReference type="ARBA" id="ARBA00022723"/>
    </source>
</evidence>
<gene>
    <name evidence="7" type="primary">ybeY</name>
    <name evidence="8" type="ORF">MCB1EB_1924</name>
</gene>
<keyword evidence="5 7" id="KW-0378">Hydrolase</keyword>
<dbReference type="SUPFAM" id="SSF55486">
    <property type="entry name" value="Metalloproteases ('zincins'), catalytic domain"/>
    <property type="match status" value="1"/>
</dbReference>
<evidence type="ECO:0000256" key="4">
    <source>
        <dbReference type="ARBA" id="ARBA00022759"/>
    </source>
</evidence>
<dbReference type="AlphaFoldDB" id="A0A2Z6EY84"/>
<comment type="function">
    <text evidence="7">Single strand-specific metallo-endoribonuclease involved in late-stage 70S ribosome quality control and in maturation of the 3' terminus of the 16S rRNA.</text>
</comment>
<organism evidence="8 9">
    <name type="scientific">Mycoavidus cysteinexigens</name>
    <dbReference type="NCBI Taxonomy" id="1553431"/>
    <lineage>
        <taxon>Bacteria</taxon>
        <taxon>Pseudomonadati</taxon>
        <taxon>Pseudomonadota</taxon>
        <taxon>Betaproteobacteria</taxon>
        <taxon>Burkholderiales</taxon>
        <taxon>Burkholderiaceae</taxon>
        <taxon>Mycoavidus</taxon>
    </lineage>
</organism>
<evidence type="ECO:0000256" key="7">
    <source>
        <dbReference type="HAMAP-Rule" id="MF_00009"/>
    </source>
</evidence>
<keyword evidence="7" id="KW-0698">rRNA processing</keyword>
<keyword evidence="7" id="KW-0963">Cytoplasm</keyword>
<dbReference type="GO" id="GO:0004222">
    <property type="term" value="F:metalloendopeptidase activity"/>
    <property type="evidence" value="ECO:0007669"/>
    <property type="project" value="InterPro"/>
</dbReference>
<keyword evidence="3 7" id="KW-0479">Metal-binding</keyword>
<evidence type="ECO:0000256" key="6">
    <source>
        <dbReference type="ARBA" id="ARBA00022833"/>
    </source>
</evidence>
<dbReference type="GO" id="GO:0005737">
    <property type="term" value="C:cytoplasm"/>
    <property type="evidence" value="ECO:0007669"/>
    <property type="project" value="UniProtKB-SubCell"/>
</dbReference>
<protein>
    <recommendedName>
        <fullName evidence="7">Endoribonuclease YbeY</fullName>
        <ecNumber evidence="7">3.1.-.-</ecNumber>
    </recommendedName>
</protein>